<dbReference type="InterPro" id="IPR036052">
    <property type="entry name" value="TrpB-like_PALP_sf"/>
</dbReference>
<evidence type="ECO:0000259" key="4">
    <source>
        <dbReference type="Pfam" id="PF00291"/>
    </source>
</evidence>
<name>A0A6J7UJG2_9ZZZZ</name>
<keyword evidence="3" id="KW-0456">Lyase</keyword>
<organism evidence="5">
    <name type="scientific">freshwater metagenome</name>
    <dbReference type="NCBI Taxonomy" id="449393"/>
    <lineage>
        <taxon>unclassified sequences</taxon>
        <taxon>metagenomes</taxon>
        <taxon>ecological metagenomes</taxon>
    </lineage>
</organism>
<reference evidence="5" key="1">
    <citation type="submission" date="2020-05" db="EMBL/GenBank/DDBJ databases">
        <authorList>
            <person name="Chiriac C."/>
            <person name="Salcher M."/>
            <person name="Ghai R."/>
            <person name="Kavagutti S V."/>
        </authorList>
    </citation>
    <scope>NUCLEOTIDE SEQUENCE</scope>
</reference>
<dbReference type="InterPro" id="IPR001926">
    <property type="entry name" value="TrpB-like_PALP"/>
</dbReference>
<dbReference type="GO" id="GO:0004794">
    <property type="term" value="F:threonine deaminase activity"/>
    <property type="evidence" value="ECO:0007669"/>
    <property type="project" value="TreeGrafter"/>
</dbReference>
<dbReference type="Gene3D" id="3.40.50.1100">
    <property type="match status" value="2"/>
</dbReference>
<dbReference type="EMBL" id="CAFBQU010000036">
    <property type="protein sequence ID" value="CAB5066654.1"/>
    <property type="molecule type" value="Genomic_DNA"/>
</dbReference>
<accession>A0A6J7UJG2</accession>
<evidence type="ECO:0000256" key="1">
    <source>
        <dbReference type="ARBA" id="ARBA00001933"/>
    </source>
</evidence>
<sequence>MKTQVIDSLQCAVCGARVPVDQPLSWRCPKANSDDRHHVLHFVGAPSANNFQPVESENPFVRFQELLAWDAFAAQHGTSFGERREFIERLDVQVAGVAGVGFRRTPFARHAELSRVLGFEGTGGLWVKDETHNVAGSQKARHLFTELLHLVFAEEKGLAPWGANRPELAIASCGNAAIAAATLAASVQWPLRVFVPESVDAVVLETLHSLGAHIEVCMRQPTDPAGDPCVLRFQEYVSRGSLPFGVQGTENAWCLDGGRMIGLEMLEQFPNTQQLQRIFVQVGGGAFASGIGDALRIAEVQGTHLHAVQTQGCSPLARAWSRAEQTGGTLNAGARWSECMWPWEEVPTSLADGILDDETYDWISICDAMTRTGGFPVVSPESDVVAAYELAQKSSGINVSPTGSAGLAGLMTYIAQNKGNYEQENIAVVFSGVLRS</sequence>
<evidence type="ECO:0000256" key="3">
    <source>
        <dbReference type="ARBA" id="ARBA00023239"/>
    </source>
</evidence>
<dbReference type="AlphaFoldDB" id="A0A6J7UJG2"/>
<dbReference type="InterPro" id="IPR050147">
    <property type="entry name" value="Ser/Thr_Dehydratase"/>
</dbReference>
<dbReference type="SUPFAM" id="SSF53686">
    <property type="entry name" value="Tryptophan synthase beta subunit-like PLP-dependent enzymes"/>
    <property type="match status" value="1"/>
</dbReference>
<gene>
    <name evidence="5" type="ORF">UFOPK4347_01245</name>
</gene>
<dbReference type="GO" id="GO:0006567">
    <property type="term" value="P:L-threonine catabolic process"/>
    <property type="evidence" value="ECO:0007669"/>
    <property type="project" value="TreeGrafter"/>
</dbReference>
<dbReference type="PANTHER" id="PTHR48078:SF6">
    <property type="entry name" value="L-THREONINE DEHYDRATASE CATABOLIC TDCB"/>
    <property type="match status" value="1"/>
</dbReference>
<comment type="cofactor">
    <cofactor evidence="1">
        <name>pyridoxal 5'-phosphate</name>
        <dbReference type="ChEBI" id="CHEBI:597326"/>
    </cofactor>
</comment>
<proteinExistence type="predicted"/>
<dbReference type="GO" id="GO:0006565">
    <property type="term" value="P:L-serine catabolic process"/>
    <property type="evidence" value="ECO:0007669"/>
    <property type="project" value="TreeGrafter"/>
</dbReference>
<evidence type="ECO:0000313" key="5">
    <source>
        <dbReference type="EMBL" id="CAB5066654.1"/>
    </source>
</evidence>
<dbReference type="Pfam" id="PF00291">
    <property type="entry name" value="PALP"/>
    <property type="match status" value="1"/>
</dbReference>
<dbReference type="GO" id="GO:0003941">
    <property type="term" value="F:L-serine ammonia-lyase activity"/>
    <property type="evidence" value="ECO:0007669"/>
    <property type="project" value="TreeGrafter"/>
</dbReference>
<dbReference type="GO" id="GO:0009097">
    <property type="term" value="P:isoleucine biosynthetic process"/>
    <property type="evidence" value="ECO:0007669"/>
    <property type="project" value="TreeGrafter"/>
</dbReference>
<keyword evidence="2" id="KW-0663">Pyridoxal phosphate</keyword>
<feature type="domain" description="Tryptophan synthase beta chain-like PALP" evidence="4">
    <location>
        <begin position="102"/>
        <end position="432"/>
    </location>
</feature>
<protein>
    <submittedName>
        <fullName evidence="5">Unannotated protein</fullName>
    </submittedName>
</protein>
<evidence type="ECO:0000256" key="2">
    <source>
        <dbReference type="ARBA" id="ARBA00022898"/>
    </source>
</evidence>
<dbReference type="PANTHER" id="PTHR48078">
    <property type="entry name" value="THREONINE DEHYDRATASE, MITOCHONDRIAL-RELATED"/>
    <property type="match status" value="1"/>
</dbReference>